<dbReference type="EMBL" id="LAZR01002410">
    <property type="protein sequence ID" value="KKN30390.1"/>
    <property type="molecule type" value="Genomic_DNA"/>
</dbReference>
<dbReference type="AlphaFoldDB" id="A0A0F9PF16"/>
<evidence type="ECO:0000313" key="1">
    <source>
        <dbReference type="EMBL" id="KKN30390.1"/>
    </source>
</evidence>
<comment type="caution">
    <text evidence="1">The sequence shown here is derived from an EMBL/GenBank/DDBJ whole genome shotgun (WGS) entry which is preliminary data.</text>
</comment>
<reference evidence="1" key="1">
    <citation type="journal article" date="2015" name="Nature">
        <title>Complex archaea that bridge the gap between prokaryotes and eukaryotes.</title>
        <authorList>
            <person name="Spang A."/>
            <person name="Saw J.H."/>
            <person name="Jorgensen S.L."/>
            <person name="Zaremba-Niedzwiedzka K."/>
            <person name="Martijn J."/>
            <person name="Lind A.E."/>
            <person name="van Eijk R."/>
            <person name="Schleper C."/>
            <person name="Guy L."/>
            <person name="Ettema T.J."/>
        </authorList>
    </citation>
    <scope>NUCLEOTIDE SEQUENCE</scope>
</reference>
<gene>
    <name evidence="1" type="ORF">LCGC14_0834420</name>
</gene>
<protein>
    <recommendedName>
        <fullName evidence="2">DUF3553 domain-containing protein</fullName>
    </recommendedName>
</protein>
<dbReference type="Pfam" id="PF21196">
    <property type="entry name" value="PcrA_UvrD_tudor"/>
    <property type="match status" value="1"/>
</dbReference>
<name>A0A0F9PF16_9ZZZZ</name>
<evidence type="ECO:0008006" key="2">
    <source>
        <dbReference type="Google" id="ProtNLM"/>
    </source>
</evidence>
<sequence>GWRRLQSRSNARGMSQPAEARNVTIDMAAVSSFTMSERVFHQKFGYGAIVGIEGDKLEIEFDKAGIKKVVSRFVTGADDVPF</sequence>
<accession>A0A0F9PF16</accession>
<feature type="non-terminal residue" evidence="1">
    <location>
        <position position="1"/>
    </location>
</feature>
<proteinExistence type="predicted"/>
<organism evidence="1">
    <name type="scientific">marine sediment metagenome</name>
    <dbReference type="NCBI Taxonomy" id="412755"/>
    <lineage>
        <taxon>unclassified sequences</taxon>
        <taxon>metagenomes</taxon>
        <taxon>ecological metagenomes</taxon>
    </lineage>
</organism>